<evidence type="ECO:0000313" key="1">
    <source>
        <dbReference type="EMBL" id="KAI5667600.1"/>
    </source>
</evidence>
<dbReference type="Proteomes" id="UP001060085">
    <property type="component" value="Linkage Group LG04"/>
</dbReference>
<keyword evidence="2" id="KW-1185">Reference proteome</keyword>
<accession>A0ACC0B4M5</accession>
<name>A0ACC0B4M5_CATRO</name>
<proteinExistence type="predicted"/>
<organism evidence="1 2">
    <name type="scientific">Catharanthus roseus</name>
    <name type="common">Madagascar periwinkle</name>
    <name type="synonym">Vinca rosea</name>
    <dbReference type="NCBI Taxonomy" id="4058"/>
    <lineage>
        <taxon>Eukaryota</taxon>
        <taxon>Viridiplantae</taxon>
        <taxon>Streptophyta</taxon>
        <taxon>Embryophyta</taxon>
        <taxon>Tracheophyta</taxon>
        <taxon>Spermatophyta</taxon>
        <taxon>Magnoliopsida</taxon>
        <taxon>eudicotyledons</taxon>
        <taxon>Gunneridae</taxon>
        <taxon>Pentapetalae</taxon>
        <taxon>asterids</taxon>
        <taxon>lamiids</taxon>
        <taxon>Gentianales</taxon>
        <taxon>Apocynaceae</taxon>
        <taxon>Rauvolfioideae</taxon>
        <taxon>Vinceae</taxon>
        <taxon>Catharanthinae</taxon>
        <taxon>Catharanthus</taxon>
    </lineage>
</organism>
<comment type="caution">
    <text evidence="1">The sequence shown here is derived from an EMBL/GenBank/DDBJ whole genome shotgun (WGS) entry which is preliminary data.</text>
</comment>
<evidence type="ECO:0000313" key="2">
    <source>
        <dbReference type="Proteomes" id="UP001060085"/>
    </source>
</evidence>
<dbReference type="EMBL" id="CM044704">
    <property type="protein sequence ID" value="KAI5667600.1"/>
    <property type="molecule type" value="Genomic_DNA"/>
</dbReference>
<protein>
    <submittedName>
        <fullName evidence="1">Uncharacterized protein</fullName>
    </submittedName>
</protein>
<sequence>MVRRQGIALVEKSFNELVIDHFKLETLSWGSVVPLLCISGEYWPGLIREFYANMTHKMDKDLQIIISTIKGVRIILDKEHPASILGILDKGNTPWILTEKPSKRTRTGIRMQLVAVLISGHRQWIVTESSTGAISHPFFLVPFLISSGTHLFKKGADLVWHGLLQPTVHVVEAVKVFCWPQEFVQLSQKVVQWVAVRITMKIGLVLEGCLTTREILCHLESKDPKSQKSKDFMIAHATANFWMTWWHVLLLTLHCRHFVPYSHDSGCRSDDLHYHQNFQNY</sequence>
<reference evidence="2" key="1">
    <citation type="journal article" date="2023" name="Nat. Plants">
        <title>Single-cell RNA sequencing provides a high-resolution roadmap for understanding the multicellular compartmentation of specialized metabolism.</title>
        <authorList>
            <person name="Sun S."/>
            <person name="Shen X."/>
            <person name="Li Y."/>
            <person name="Li Y."/>
            <person name="Wang S."/>
            <person name="Li R."/>
            <person name="Zhang H."/>
            <person name="Shen G."/>
            <person name="Guo B."/>
            <person name="Wei J."/>
            <person name="Xu J."/>
            <person name="St-Pierre B."/>
            <person name="Chen S."/>
            <person name="Sun C."/>
        </authorList>
    </citation>
    <scope>NUCLEOTIDE SEQUENCE [LARGE SCALE GENOMIC DNA]</scope>
</reference>
<gene>
    <name evidence="1" type="ORF">M9H77_17453</name>
</gene>